<dbReference type="Proteomes" id="UP001152531">
    <property type="component" value="Unassembled WGS sequence"/>
</dbReference>
<name>A0ACA9Y1D6_9ASCO</name>
<sequence>MKINQLLVLSLSVIHVLGGKAPKIKKNPADVIAIADFPASGDKNVKGNVVFTAKEGKIVNVHVDMTGLPKSGGPFVYHIHEFPVPPNGDCEAVGQHFNPYDAPPDCSSQKSDAHCQVGDLSGKHGWINTTCFETKYDDKFLSLDGNSKSSILGRALVFHYDNLSKFACANIVVADTGRIQNLETEYIKNGNEDLNELQKFVASNYVFEGSEEVFEKDDELKQRHLESSHNHTDDSDDDCDYKTNHSNKTNISLNGLECENGGSSFTLPIISTLMGIFGGLLI</sequence>
<dbReference type="EMBL" id="CALSDN010000001">
    <property type="protein sequence ID" value="CAH6718591.1"/>
    <property type="molecule type" value="Genomic_DNA"/>
</dbReference>
<accession>A0ACA9Y1D6</accession>
<proteinExistence type="predicted"/>
<evidence type="ECO:0000313" key="1">
    <source>
        <dbReference type="EMBL" id="CAH6718591.1"/>
    </source>
</evidence>
<evidence type="ECO:0000313" key="2">
    <source>
        <dbReference type="Proteomes" id="UP001152531"/>
    </source>
</evidence>
<protein>
    <submittedName>
        <fullName evidence="1">Cell surface superoxide dismutase [Cu-Zn] 6</fullName>
    </submittedName>
</protein>
<gene>
    <name evidence="1" type="ORF">CLIB1444_01S10154</name>
</gene>
<comment type="caution">
    <text evidence="1">The sequence shown here is derived from an EMBL/GenBank/DDBJ whole genome shotgun (WGS) entry which is preliminary data.</text>
</comment>
<reference evidence="1" key="1">
    <citation type="submission" date="2022-06" db="EMBL/GenBank/DDBJ databases">
        <authorList>
            <person name="Legras J.-L."/>
            <person name="Devillers H."/>
            <person name="Grondin C."/>
        </authorList>
    </citation>
    <scope>NUCLEOTIDE SEQUENCE</scope>
    <source>
        <strain evidence="1">CLIB 1444</strain>
    </source>
</reference>
<organism evidence="1 2">
    <name type="scientific">[Candida] jaroonii</name>
    <dbReference type="NCBI Taxonomy" id="467808"/>
    <lineage>
        <taxon>Eukaryota</taxon>
        <taxon>Fungi</taxon>
        <taxon>Dikarya</taxon>
        <taxon>Ascomycota</taxon>
        <taxon>Saccharomycotina</taxon>
        <taxon>Pichiomycetes</taxon>
        <taxon>Debaryomycetaceae</taxon>
        <taxon>Yamadazyma</taxon>
    </lineage>
</organism>
<keyword evidence="2" id="KW-1185">Reference proteome</keyword>